<organism evidence="1">
    <name type="scientific">bioreactor metagenome</name>
    <dbReference type="NCBI Taxonomy" id="1076179"/>
    <lineage>
        <taxon>unclassified sequences</taxon>
        <taxon>metagenomes</taxon>
        <taxon>ecological metagenomes</taxon>
    </lineage>
</organism>
<sequence>MPPLILILGPMASGKTSLCKFLFRTMAKEELNPYAIIQENRRDPEGYPTELRLVELPGGEGRFLGRRGTSEPKREMFGEHKFEEGESRREKQPFIFEDSAFAWASDRIRSALTRGCGTLIIDEIGPLEVLSGGGLAPALETAAKREGLALIASTRPSLEHELLRRIPGLGARSLLRIVANPDRDARDLFFLSRTIIRHCQDKDRTV</sequence>
<dbReference type="GO" id="GO:0017111">
    <property type="term" value="F:ribonucleoside triphosphate phosphatase activity"/>
    <property type="evidence" value="ECO:0007669"/>
    <property type="project" value="InterPro"/>
</dbReference>
<reference evidence="1" key="1">
    <citation type="submission" date="2019-08" db="EMBL/GenBank/DDBJ databases">
        <authorList>
            <person name="Kucharzyk K."/>
            <person name="Murdoch R.W."/>
            <person name="Higgins S."/>
            <person name="Loffler F."/>
        </authorList>
    </citation>
    <scope>NUCLEOTIDE SEQUENCE</scope>
</reference>
<comment type="caution">
    <text evidence="1">The sequence shown here is derived from an EMBL/GenBank/DDBJ whole genome shotgun (WGS) entry which is preliminary data.</text>
</comment>
<dbReference type="SUPFAM" id="SSF52540">
    <property type="entry name" value="P-loop containing nucleoside triphosphate hydrolases"/>
    <property type="match status" value="1"/>
</dbReference>
<evidence type="ECO:0000313" key="1">
    <source>
        <dbReference type="EMBL" id="MPL64520.1"/>
    </source>
</evidence>
<dbReference type="InterPro" id="IPR004948">
    <property type="entry name" value="Nuc-triphosphatase_THEP1"/>
</dbReference>
<proteinExistence type="predicted"/>
<dbReference type="InterPro" id="IPR027417">
    <property type="entry name" value="P-loop_NTPase"/>
</dbReference>
<dbReference type="Gene3D" id="3.40.50.300">
    <property type="entry name" value="P-loop containing nucleotide triphosphate hydrolases"/>
    <property type="match status" value="1"/>
</dbReference>
<dbReference type="EMBL" id="VSSQ01000025">
    <property type="protein sequence ID" value="MPL64520.1"/>
    <property type="molecule type" value="Genomic_DNA"/>
</dbReference>
<accession>A0A644TCB6</accession>
<dbReference type="AlphaFoldDB" id="A0A644TCB6"/>
<name>A0A644TCB6_9ZZZZ</name>
<gene>
    <name evidence="1" type="ORF">SDC9_10175</name>
</gene>
<protein>
    <submittedName>
        <fullName evidence="1">Uncharacterized protein</fullName>
    </submittedName>
</protein>
<dbReference type="Pfam" id="PF03266">
    <property type="entry name" value="NTPase_1"/>
    <property type="match status" value="1"/>
</dbReference>